<dbReference type="PANTHER" id="PTHR36973:SF4">
    <property type="entry name" value="NODULATION PROTEIN"/>
    <property type="match status" value="1"/>
</dbReference>
<dbReference type="STRING" id="1563681.BFP71_03695"/>
<accession>A0A1E5T5Z8</accession>
<gene>
    <name evidence="2" type="ORF">BFP71_03695</name>
</gene>
<evidence type="ECO:0000313" key="3">
    <source>
        <dbReference type="Proteomes" id="UP000095552"/>
    </source>
</evidence>
<reference evidence="2 3" key="1">
    <citation type="submission" date="2016-08" db="EMBL/GenBank/DDBJ databases">
        <title>Draft genome of Fabibacter sp. strain SK-8.</title>
        <authorList>
            <person name="Wong S.-K."/>
            <person name="Hamasaki K."/>
            <person name="Yoshizawa S."/>
        </authorList>
    </citation>
    <scope>NUCLEOTIDE SEQUENCE [LARGE SCALE GENOMIC DNA]</scope>
    <source>
        <strain evidence="2 3">SK-8</strain>
    </source>
</reference>
<protein>
    <recommendedName>
        <fullName evidence="1">Methyltransferase FkbM domain-containing protein</fullName>
    </recommendedName>
</protein>
<dbReference type="AlphaFoldDB" id="A0A1E5T5Z8"/>
<dbReference type="InterPro" id="IPR029063">
    <property type="entry name" value="SAM-dependent_MTases_sf"/>
</dbReference>
<evidence type="ECO:0000313" key="2">
    <source>
        <dbReference type="EMBL" id="OEK06776.1"/>
    </source>
</evidence>
<dbReference type="InterPro" id="IPR053188">
    <property type="entry name" value="FkbM_Methyltransferase"/>
</dbReference>
<dbReference type="Gene3D" id="3.40.50.150">
    <property type="entry name" value="Vaccinia Virus protein VP39"/>
    <property type="match status" value="1"/>
</dbReference>
<keyword evidence="3" id="KW-1185">Reference proteome</keyword>
<sequence length="238" mass="27170">MLRDFVKKWSRKLGFEIVRYPNDHLLRRVKLYNHFMVDCLIDIGANQGQFASLSRKLGFNGRIISFEPTSFAYQRLKANSQNDPSWECLNLGVGDKNEKAFINVSQNSVSSSLLDLEDSHKEAAPASTFESREEIEVKTIDSLFPELGLQQHRSIMLKLDVQGFEMMVLKGAENSLKDIVGIQLEMSLTELYKGESLFDDMNAYIVSKGFDLYSLEPGFYDPESGRLLQVDGVYFKNR</sequence>
<dbReference type="InterPro" id="IPR006342">
    <property type="entry name" value="FkbM_mtfrase"/>
</dbReference>
<proteinExistence type="predicted"/>
<dbReference type="SUPFAM" id="SSF53335">
    <property type="entry name" value="S-adenosyl-L-methionine-dependent methyltransferases"/>
    <property type="match status" value="1"/>
</dbReference>
<comment type="caution">
    <text evidence="2">The sequence shown here is derived from an EMBL/GenBank/DDBJ whole genome shotgun (WGS) entry which is preliminary data.</text>
</comment>
<dbReference type="NCBIfam" id="TIGR01444">
    <property type="entry name" value="fkbM_fam"/>
    <property type="match status" value="1"/>
</dbReference>
<dbReference type="PANTHER" id="PTHR36973">
    <property type="entry name" value="SLL1456 PROTEIN-RELATED"/>
    <property type="match status" value="1"/>
</dbReference>
<dbReference type="GO" id="GO:0008171">
    <property type="term" value="F:O-methyltransferase activity"/>
    <property type="evidence" value="ECO:0007669"/>
    <property type="project" value="TreeGrafter"/>
</dbReference>
<dbReference type="EMBL" id="MDGQ01000003">
    <property type="protein sequence ID" value="OEK06776.1"/>
    <property type="molecule type" value="Genomic_DNA"/>
</dbReference>
<dbReference type="Proteomes" id="UP000095552">
    <property type="component" value="Unassembled WGS sequence"/>
</dbReference>
<dbReference type="Pfam" id="PF05050">
    <property type="entry name" value="Methyltransf_21"/>
    <property type="match status" value="1"/>
</dbReference>
<feature type="domain" description="Methyltransferase FkbM" evidence="1">
    <location>
        <begin position="42"/>
        <end position="211"/>
    </location>
</feature>
<evidence type="ECO:0000259" key="1">
    <source>
        <dbReference type="Pfam" id="PF05050"/>
    </source>
</evidence>
<organism evidence="2 3">
    <name type="scientific">Roseivirga misakiensis</name>
    <dbReference type="NCBI Taxonomy" id="1563681"/>
    <lineage>
        <taxon>Bacteria</taxon>
        <taxon>Pseudomonadati</taxon>
        <taxon>Bacteroidota</taxon>
        <taxon>Cytophagia</taxon>
        <taxon>Cytophagales</taxon>
        <taxon>Roseivirgaceae</taxon>
        <taxon>Roseivirga</taxon>
    </lineage>
</organism>
<name>A0A1E5T5Z8_9BACT</name>